<proteinExistence type="predicted"/>
<feature type="compositionally biased region" description="Basic and acidic residues" evidence="1">
    <location>
        <begin position="14"/>
        <end position="25"/>
    </location>
</feature>
<organism evidence="2 3">
    <name type="scientific">Ceratobasidium theobromae</name>
    <dbReference type="NCBI Taxonomy" id="1582974"/>
    <lineage>
        <taxon>Eukaryota</taxon>
        <taxon>Fungi</taxon>
        <taxon>Dikarya</taxon>
        <taxon>Basidiomycota</taxon>
        <taxon>Agaricomycotina</taxon>
        <taxon>Agaricomycetes</taxon>
        <taxon>Cantharellales</taxon>
        <taxon>Ceratobasidiaceae</taxon>
        <taxon>Ceratobasidium</taxon>
    </lineage>
</organism>
<protein>
    <submittedName>
        <fullName evidence="2">Uncharacterized protein</fullName>
    </submittedName>
</protein>
<dbReference type="OrthoDB" id="3241718at2759"/>
<feature type="region of interest" description="Disordered" evidence="1">
    <location>
        <begin position="1"/>
        <end position="82"/>
    </location>
</feature>
<name>A0A5N5Q9A3_9AGAM</name>
<evidence type="ECO:0000313" key="3">
    <source>
        <dbReference type="Proteomes" id="UP000383932"/>
    </source>
</evidence>
<dbReference type="EMBL" id="SSOP01000622">
    <property type="protein sequence ID" value="KAB5588006.1"/>
    <property type="molecule type" value="Genomic_DNA"/>
</dbReference>
<reference evidence="2 3" key="1">
    <citation type="journal article" date="2019" name="Fungal Biol. Biotechnol.">
        <title>Draft genome sequence of fastidious pathogen Ceratobasidium theobromae, which causes vascular-streak dieback in Theobroma cacao.</title>
        <authorList>
            <person name="Ali S.S."/>
            <person name="Asman A."/>
            <person name="Shao J."/>
            <person name="Firmansyah A.P."/>
            <person name="Susilo A.W."/>
            <person name="Rosmana A."/>
            <person name="McMahon P."/>
            <person name="Junaid M."/>
            <person name="Guest D."/>
            <person name="Kheng T.Y."/>
            <person name="Meinhardt L.W."/>
            <person name="Bailey B.A."/>
        </authorList>
    </citation>
    <scope>NUCLEOTIDE SEQUENCE [LARGE SCALE GENOMIC DNA]</scope>
    <source>
        <strain evidence="2 3">CT2</strain>
    </source>
</reference>
<dbReference type="Proteomes" id="UP000383932">
    <property type="component" value="Unassembled WGS sequence"/>
</dbReference>
<feature type="compositionally biased region" description="Basic residues" evidence="1">
    <location>
        <begin position="977"/>
        <end position="997"/>
    </location>
</feature>
<feature type="region of interest" description="Disordered" evidence="1">
    <location>
        <begin position="881"/>
        <end position="1026"/>
    </location>
</feature>
<feature type="region of interest" description="Disordered" evidence="1">
    <location>
        <begin position="384"/>
        <end position="416"/>
    </location>
</feature>
<evidence type="ECO:0000313" key="2">
    <source>
        <dbReference type="EMBL" id="KAB5588006.1"/>
    </source>
</evidence>
<feature type="compositionally biased region" description="Basic residues" evidence="1">
    <location>
        <begin position="1"/>
        <end position="13"/>
    </location>
</feature>
<feature type="compositionally biased region" description="Polar residues" evidence="1">
    <location>
        <begin position="384"/>
        <end position="402"/>
    </location>
</feature>
<sequence>MPPKGSKKTKAARSRGEGDTSRKEQAPPAIPGSGNEGSESMPSAKGKHKRGAGSDLTKELEKRARTGSSSDDEPGVDATNSWDTSTLLMNNMKRTLAISDYDRRATAQLDDMTIGGAFLRFVGPGDVEGVLDLYDPKGRENPRTIDENHVQRLLDTIRKPAGKRDHEAPIFIAVSRQLLSEDLQERMKIANVKNPAEEVPFLELTRPLGDREDELEKLIWSQRKDGAWLNALEVAQLKNELTKIRNSRAHVHLLNGNHRLQVMIRLGDEIQCEHMSLLNDARNLKRFNADHEARLTEHGLRVANATWRVIVFDRDMLTEDVLNYLIRNEHERPARGMDSGESVWWGSWNFETLIDKAQVSGKAKSRIEAINIAHRAWFTENQQKFTQGDQDSNASKTPTSGRSTKRGRVNTSGPADAVDDTTVMALFGQPAGLEMVLDCRCAFEIFSKIITKPQIIHMLSKHGASVLAQIWLSIHVQLYDVYDEEGFDEARGYISNTPITADGYESACELWDSVHSRPEQHPRLLTFYTKSHAADYNTAVQEVQRIAIHPSRGFEYDKPETHLALRKMFHKLGEEWRHPSSSEETKIYVSFALYARLPTFKPGMKGAAFFPCAGLPAEKWIEEKMKRWNNAGISDEALASLELLISRFQLLWTEGARKVSQAINWSNWYQRARGLHQIVLAAWASESLGHKNERLSHVSAQELRRVTLQAIARGLPQKFADICLDCNTSKSGARTFPAIRELMVGTAHSQKDNKTLEELMKKARTALKDFLTKGKSEDFGPLLRQHTILAAIDENYWVDAQVRQWFEGWEDNASKQMGSITSLVGWGFLASRYWSVCIKPKLRQSLEARHLLKVAQDICELQETECWAIALIIAEYPEPPPTPVQQEKVGGQLESEDVQEGQGIKKVSKEHGTKTTGRRSGRARKPAPKSAANIGDTDSGPADTTDDPEARVDKGQPTSESEQEEIQMEVDTPRGSPGKKARRKASSAKSSPRKGKSKAAEPHSSDSETTINHPGTQLTKHLKARMQPRVAERIADDETDLATMLSDAMPGHIFVPHEISIKFIDRLEGIYARRDRSKHRDISPSTAFEAQLMFQKLHKAIFREIESERAKLRQSIVDLCLVCEQMPYGSDVAVCWLSSGISSLKDIFVMRVAKIFKTHLDTTHAASLNEAVFVKYH</sequence>
<feature type="compositionally biased region" description="Basic residues" evidence="1">
    <location>
        <begin position="916"/>
        <end position="927"/>
    </location>
</feature>
<accession>A0A5N5Q9A3</accession>
<feature type="compositionally biased region" description="Polar residues" evidence="1">
    <location>
        <begin position="1007"/>
        <end position="1019"/>
    </location>
</feature>
<keyword evidence="3" id="KW-1185">Reference proteome</keyword>
<evidence type="ECO:0000256" key="1">
    <source>
        <dbReference type="SAM" id="MobiDB-lite"/>
    </source>
</evidence>
<comment type="caution">
    <text evidence="2">The sequence shown here is derived from an EMBL/GenBank/DDBJ whole genome shotgun (WGS) entry which is preliminary data.</text>
</comment>
<dbReference type="AlphaFoldDB" id="A0A5N5Q9A3"/>
<gene>
    <name evidence="2" type="ORF">CTheo_8552</name>
</gene>